<evidence type="ECO:0000256" key="8">
    <source>
        <dbReference type="ARBA" id="ARBA00023002"/>
    </source>
</evidence>
<dbReference type="HOGENOM" id="CLU_066614_0_0_10"/>
<keyword evidence="3" id="KW-0285">Flavoprotein</keyword>
<dbReference type="AlphaFoldDB" id="F0P306"/>
<dbReference type="InterPro" id="IPR036188">
    <property type="entry name" value="FAD/NAD-bd_sf"/>
</dbReference>
<feature type="domain" description="FAD dependent oxidoreductase" evidence="10">
    <location>
        <begin position="5"/>
        <end position="329"/>
    </location>
</feature>
<protein>
    <submittedName>
        <fullName evidence="11">FAD dependent oxidoreductase</fullName>
    </submittedName>
</protein>
<dbReference type="SUPFAM" id="SSF51971">
    <property type="entry name" value="Nucleotide-binding domain"/>
    <property type="match status" value="1"/>
</dbReference>
<keyword evidence="8" id="KW-0560">Oxidoreductase</keyword>
<dbReference type="Pfam" id="PF01266">
    <property type="entry name" value="DAO"/>
    <property type="match status" value="1"/>
</dbReference>
<dbReference type="PANTHER" id="PTHR13847:SF283">
    <property type="entry name" value="TRNA 5-METHYLAMINOMETHYL-2-THIOURIDINE BIOSYNTHESIS BIFUNCTIONAL PROTEIN MNMC"/>
    <property type="match status" value="1"/>
</dbReference>
<gene>
    <name evidence="11" type="ordered locus">Weevi_1209</name>
</gene>
<dbReference type="RefSeq" id="WP_013598308.1">
    <property type="nucleotide sequence ID" value="NC_015144.1"/>
</dbReference>
<dbReference type="eggNOG" id="COG0665">
    <property type="taxonomic scope" value="Bacteria"/>
</dbReference>
<evidence type="ECO:0000259" key="10">
    <source>
        <dbReference type="Pfam" id="PF01266"/>
    </source>
</evidence>
<keyword evidence="12" id="KW-1185">Reference proteome</keyword>
<evidence type="ECO:0000256" key="5">
    <source>
        <dbReference type="ARBA" id="ARBA00022691"/>
    </source>
</evidence>
<dbReference type="GO" id="GO:0016491">
    <property type="term" value="F:oxidoreductase activity"/>
    <property type="evidence" value="ECO:0007669"/>
    <property type="project" value="UniProtKB-KW"/>
</dbReference>
<sequence length="354" mass="41125">MKQVDYIVVGLGVAATAFIKYLLEHQHSFVVINQDFHRASTVAAGLYNPVVLKRFSLVWDARQQLEKMHELFLWYEQFFDKKFIDEMPVFRIFNDEQEQKTWHKKATTHHELVPFLSTDFQQLKIYNDIKDPYGSGEVLATGRIDLRLLIPTLEQYLRQKENLLQEKFRYEDLQIAPNSISYQNLQAKHVIFCEGYHILSNPYFRKLPIIGVKGEVLTIRTEAKLPKAVVKGKEFLFPLSSDEYFVGATYDRDCLDYEVTESAKTELLSGIGKVVDSSFMVLHQQASIRPTVKDRRPIIGGHPTYKNLYCFNGMGTRGTMLAPKMAEILYLHIEKGQPIDNQSDIARFYDEYFD</sequence>
<evidence type="ECO:0000256" key="9">
    <source>
        <dbReference type="ARBA" id="ARBA00023268"/>
    </source>
</evidence>
<reference evidence="11 12" key="1">
    <citation type="journal article" date="2011" name="Stand. Genomic Sci.">
        <title>Complete genome sequence of Weeksella virosa type strain (9751).</title>
        <authorList>
            <person name="Lang E."/>
            <person name="Teshima H."/>
            <person name="Lucas S."/>
            <person name="Lapidus A."/>
            <person name="Hammon N."/>
            <person name="Deshpande S."/>
            <person name="Nolan M."/>
            <person name="Cheng J.F."/>
            <person name="Pitluck S."/>
            <person name="Liolios K."/>
            <person name="Pagani I."/>
            <person name="Mikhailova N."/>
            <person name="Ivanova N."/>
            <person name="Mavromatis K."/>
            <person name="Pati A."/>
            <person name="Tapia R."/>
            <person name="Han C."/>
            <person name="Goodwin L."/>
            <person name="Chen A."/>
            <person name="Palaniappan K."/>
            <person name="Land M."/>
            <person name="Hauser L."/>
            <person name="Chang Y.J."/>
            <person name="Jeffries C.D."/>
            <person name="Brambilla E.M."/>
            <person name="Kopitz M."/>
            <person name="Rohde M."/>
            <person name="Goker M."/>
            <person name="Tindall B.J."/>
            <person name="Detter J.C."/>
            <person name="Woyke T."/>
            <person name="Bristow J."/>
            <person name="Eisen J.A."/>
            <person name="Markowitz V."/>
            <person name="Hugenholtz P."/>
            <person name="Klenk H.P."/>
            <person name="Kyrpides N.C."/>
        </authorList>
    </citation>
    <scope>NUCLEOTIDE SEQUENCE [LARGE SCALE GENOMIC DNA]</scope>
    <source>
        <strain evidence="12">ATCC 43766 / DSM 16922 / JCM 21250 / NBRC 16016 / NCTC 11634 / CL345/78</strain>
    </source>
</reference>
<evidence type="ECO:0000256" key="4">
    <source>
        <dbReference type="ARBA" id="ARBA00022679"/>
    </source>
</evidence>
<dbReference type="Gene3D" id="3.30.9.10">
    <property type="entry name" value="D-Amino Acid Oxidase, subunit A, domain 2"/>
    <property type="match status" value="1"/>
</dbReference>
<dbReference type="Gene3D" id="3.50.50.60">
    <property type="entry name" value="FAD/NAD(P)-binding domain"/>
    <property type="match status" value="1"/>
</dbReference>
<evidence type="ECO:0000256" key="2">
    <source>
        <dbReference type="ARBA" id="ARBA00022603"/>
    </source>
</evidence>
<dbReference type="Proteomes" id="UP000008641">
    <property type="component" value="Chromosome"/>
</dbReference>
<accession>F0P306</accession>
<keyword evidence="6" id="KW-0819">tRNA processing</keyword>
<organism evidence="11 12">
    <name type="scientific">Weeksella virosa (strain ATCC 43766 / DSM 16922 / JCM 21250 / CCUG 30538 / CDC 9751 / IAM 14551 / NBRC 16016 / NCTC 11634 / CL345/78)</name>
    <dbReference type="NCBI Taxonomy" id="865938"/>
    <lineage>
        <taxon>Bacteria</taxon>
        <taxon>Pseudomonadati</taxon>
        <taxon>Bacteroidota</taxon>
        <taxon>Flavobacteriia</taxon>
        <taxon>Flavobacteriales</taxon>
        <taxon>Weeksellaceae</taxon>
        <taxon>Weeksella</taxon>
    </lineage>
</organism>
<reference evidence="12" key="2">
    <citation type="journal article" date="2011" name="Stand. Genomic Sci.">
        <title>Complete genome sequence of Weeksella virosa type strain (9751T).</title>
        <authorList>
            <person name="Lang E."/>
            <person name="Teshima H."/>
            <person name="Lucas S."/>
            <person name="Lapidus A."/>
            <person name="Hammon N."/>
            <person name="Deshpande S."/>
            <person name="Nolan M."/>
            <person name="Cheng J."/>
            <person name="Pitluck S."/>
            <person name="Liolios K."/>
            <person name="Pagani I."/>
            <person name="Mikhailova N."/>
            <person name="Ivanova N."/>
            <person name="Mavromatis K."/>
            <person name="Pati A."/>
            <person name="Tapia R."/>
            <person name="Han C."/>
            <person name="Goodwin L."/>
            <person name="Chen A."/>
            <person name="Palaniappan K."/>
            <person name="Land M."/>
            <person name="Hauser L."/>
            <person name="Chang Y."/>
            <person name="Jeffries C."/>
            <person name="Brambilla E."/>
            <person name="Kopitz M."/>
            <person name="Rohde M."/>
            <person name="Goker M."/>
            <person name="Tindall B."/>
            <person name="Detter J."/>
            <person name="Woyke T."/>
            <person name="Bristow J."/>
            <person name="Eisen J."/>
            <person name="Markowitz V."/>
            <person name="Hugenholtz P."/>
            <person name="Klenk H."/>
            <person name="Kyrpides N."/>
        </authorList>
    </citation>
    <scope>NUCLEOTIDE SEQUENCE [LARGE SCALE GENOMIC DNA]</scope>
    <source>
        <strain evidence="12">ATCC 43766 / DSM 16922 / JCM 21250 / NBRC 16016 / NCTC 11634 / CL345/78</strain>
    </source>
</reference>
<keyword evidence="4" id="KW-0808">Transferase</keyword>
<dbReference type="GO" id="GO:0008168">
    <property type="term" value="F:methyltransferase activity"/>
    <property type="evidence" value="ECO:0007669"/>
    <property type="project" value="UniProtKB-KW"/>
</dbReference>
<keyword evidence="7" id="KW-0274">FAD</keyword>
<proteinExistence type="predicted"/>
<keyword evidence="9" id="KW-0511">Multifunctional enzyme</keyword>
<evidence type="ECO:0000256" key="1">
    <source>
        <dbReference type="ARBA" id="ARBA00022490"/>
    </source>
</evidence>
<name>F0P306_WEEVC</name>
<evidence type="ECO:0000313" key="12">
    <source>
        <dbReference type="Proteomes" id="UP000008641"/>
    </source>
</evidence>
<dbReference type="STRING" id="865938.Weevi_1209"/>
<evidence type="ECO:0000256" key="7">
    <source>
        <dbReference type="ARBA" id="ARBA00022827"/>
    </source>
</evidence>
<dbReference type="PANTHER" id="PTHR13847">
    <property type="entry name" value="SARCOSINE DEHYDROGENASE-RELATED"/>
    <property type="match status" value="1"/>
</dbReference>
<dbReference type="GO" id="GO:0005737">
    <property type="term" value="C:cytoplasm"/>
    <property type="evidence" value="ECO:0007669"/>
    <property type="project" value="TreeGrafter"/>
</dbReference>
<dbReference type="KEGG" id="wvi:Weevi_1209"/>
<dbReference type="OrthoDB" id="214253at2"/>
<keyword evidence="5" id="KW-0949">S-adenosyl-L-methionine</keyword>
<dbReference type="GO" id="GO:0032259">
    <property type="term" value="P:methylation"/>
    <property type="evidence" value="ECO:0007669"/>
    <property type="project" value="UniProtKB-KW"/>
</dbReference>
<keyword evidence="1" id="KW-0963">Cytoplasm</keyword>
<dbReference type="InterPro" id="IPR006076">
    <property type="entry name" value="FAD-dep_OxRdtase"/>
</dbReference>
<dbReference type="GO" id="GO:0008033">
    <property type="term" value="P:tRNA processing"/>
    <property type="evidence" value="ECO:0007669"/>
    <property type="project" value="UniProtKB-KW"/>
</dbReference>
<evidence type="ECO:0000256" key="3">
    <source>
        <dbReference type="ARBA" id="ARBA00022630"/>
    </source>
</evidence>
<evidence type="ECO:0000313" key="11">
    <source>
        <dbReference type="EMBL" id="ADX67918.1"/>
    </source>
</evidence>
<keyword evidence="2" id="KW-0489">Methyltransferase</keyword>
<evidence type="ECO:0000256" key="6">
    <source>
        <dbReference type="ARBA" id="ARBA00022694"/>
    </source>
</evidence>
<dbReference type="EMBL" id="CP002455">
    <property type="protein sequence ID" value="ADX67918.1"/>
    <property type="molecule type" value="Genomic_DNA"/>
</dbReference>